<protein>
    <submittedName>
        <fullName evidence="1">Uncharacterized protein</fullName>
    </submittedName>
</protein>
<keyword evidence="2" id="KW-1185">Reference proteome</keyword>
<gene>
    <name evidence="1" type="ORF">RZS32_010380</name>
</gene>
<dbReference type="EMBL" id="CP146606">
    <property type="protein sequence ID" value="WYK16838.1"/>
    <property type="molecule type" value="Genomic_DNA"/>
</dbReference>
<name>A0ABZ2TFF1_9RHOB</name>
<evidence type="ECO:0000313" key="1">
    <source>
        <dbReference type="EMBL" id="WYK16838.1"/>
    </source>
</evidence>
<evidence type="ECO:0000313" key="2">
    <source>
        <dbReference type="Proteomes" id="UP001281305"/>
    </source>
</evidence>
<dbReference type="RefSeq" id="WP_317056906.1">
    <property type="nucleotide sequence ID" value="NZ_CP146606.1"/>
</dbReference>
<sequence length="108" mass="12291">MDIAVQILAETGKLEKAQKIAVWAAQEVPFQPERFEPRGDGKFFRIFGSIEISEHDWPSIFLETFRLATLVGRNFEVTTDAENDLEVLVKSPSVVGAHWIMLFAQLDR</sequence>
<reference evidence="1 2" key="1">
    <citation type="submission" date="2024-02" db="EMBL/GenBank/DDBJ databases">
        <title>Roseovarius strain W115 nov., isolated from a marine algae.</title>
        <authorList>
            <person name="Lee M.W."/>
            <person name="Lee J.K."/>
            <person name="Kim J.M."/>
            <person name="Choi D.G."/>
            <person name="Baek J.H."/>
            <person name="Bayburt H."/>
            <person name="Jung J.J."/>
            <person name="Han D.M."/>
            <person name="Jeon C.O."/>
        </authorList>
    </citation>
    <scope>NUCLEOTIDE SEQUENCE [LARGE SCALE GENOMIC DNA]</scope>
    <source>
        <strain evidence="1 2">W115</strain>
    </source>
</reference>
<organism evidence="1 2">
    <name type="scientific">Roseovarius rhodophyticola</name>
    <dbReference type="NCBI Taxonomy" id="3080827"/>
    <lineage>
        <taxon>Bacteria</taxon>
        <taxon>Pseudomonadati</taxon>
        <taxon>Pseudomonadota</taxon>
        <taxon>Alphaproteobacteria</taxon>
        <taxon>Rhodobacterales</taxon>
        <taxon>Roseobacteraceae</taxon>
        <taxon>Roseovarius</taxon>
    </lineage>
</organism>
<proteinExistence type="predicted"/>
<accession>A0ABZ2TFF1</accession>
<dbReference type="Proteomes" id="UP001281305">
    <property type="component" value="Chromosome"/>
</dbReference>